<dbReference type="KEGG" id="ehx:EMIHUDRAFT_122096"/>
<evidence type="ECO:0000256" key="1">
    <source>
        <dbReference type="SAM" id="SignalP"/>
    </source>
</evidence>
<sequence length="901" mass="96569">MLGSRAGRAAPLLALLQLIGVTGECNPFCEKKTDPWESLCTWNGCYGCSECYVPPASPPQCQGFCAAKTQPWDTRCSWAGCGGCTECMLPPPSPPAPACRSFCEDKTQAWDDKCAWAGCIGCSECGAESECKPFCETKTQAWDAKCTWRGCNGCSKCSLPAPECKPYCEDKTQAWDDKCTWAGCIGCSECGAESECKPFCEAKTQAWDDKCTWAGCNGCSECGAESECKPFCETKTQPWSIKCSWHGCSACRGECNACKPSCAVKTDPWEMLCSWNGCSGCTGLSPTASPSAPSTTAAPVTLPPAPLVITHAFSPPSNMTTSVTYEVSLTQGRRRELQTVTTADLKSAVQAAYAGSGISLTLAQISLEDLGSNKYKVTVTSPDWPSATDVYEKTTNQLLADILQQLPGHSQVQFDSLPVIRVVAPCQIDYALVGNGYCLSDPFADALEPACKAEEMQQPAGSRNLQRCFDDSARIKWNPAFTWQFPLASPPANDGTHHDCEAECSANLDCIGYMTETENSDYPTLGPSFVCITILNSDYLASGGINYVDEETRNHCFEKRCTPAISGIVNPTILFADLFLKFGLLNPPDGTPCTPPTTDPAPDPQTQPGELTAKFYAGSNFAANGGGRPFAQNILEPAILEGLNALPLDPLDPTGGKVGDYLVDETHGAFGGLKVNLWHLTVQCEDRYGASVVPTPQVGTNTASSQCDYNEAYKARHAPWTCGTSNSQPCIQTFSSNSFGRVCDNECLDQAFRNACRICCDSCPQPAGCLSYGDGACDPVTGICNGNCNWASGYDMEPANLDALRGYVAVGFISSDPALQQRVLRRIECYYATDGFKDRINARMAAVAQERRCDGSGPRDGSTELHKIEVVQVDVVQGRPADLGVSSFNGFEGDVIVPTGC</sequence>
<protein>
    <submittedName>
        <fullName evidence="2">Uncharacterized protein</fullName>
    </submittedName>
</protein>
<organism evidence="2 3">
    <name type="scientific">Emiliania huxleyi (strain CCMP1516)</name>
    <dbReference type="NCBI Taxonomy" id="280463"/>
    <lineage>
        <taxon>Eukaryota</taxon>
        <taxon>Haptista</taxon>
        <taxon>Haptophyta</taxon>
        <taxon>Prymnesiophyceae</taxon>
        <taxon>Isochrysidales</taxon>
        <taxon>Noelaerhabdaceae</taxon>
        <taxon>Emiliania</taxon>
    </lineage>
</organism>
<keyword evidence="1" id="KW-0732">Signal</keyword>
<proteinExistence type="predicted"/>
<evidence type="ECO:0000313" key="2">
    <source>
        <dbReference type="EnsemblProtists" id="EOD39124"/>
    </source>
</evidence>
<feature type="chain" id="PRO_5044291933" evidence="1">
    <location>
        <begin position="24"/>
        <end position="901"/>
    </location>
</feature>
<feature type="signal peptide" evidence="1">
    <location>
        <begin position="1"/>
        <end position="23"/>
    </location>
</feature>
<dbReference type="Proteomes" id="UP000013827">
    <property type="component" value="Unassembled WGS sequence"/>
</dbReference>
<keyword evidence="3" id="KW-1185">Reference proteome</keyword>
<dbReference type="GeneID" id="17284398"/>
<dbReference type="HOGENOM" id="CLU_321713_0_0_1"/>
<dbReference type="AlphaFoldDB" id="A0A0D3KTN9"/>
<evidence type="ECO:0000313" key="3">
    <source>
        <dbReference type="Proteomes" id="UP000013827"/>
    </source>
</evidence>
<dbReference type="PaxDb" id="2903-EOD39124"/>
<reference evidence="3" key="1">
    <citation type="journal article" date="2013" name="Nature">
        <title>Pan genome of the phytoplankton Emiliania underpins its global distribution.</title>
        <authorList>
            <person name="Read B.A."/>
            <person name="Kegel J."/>
            <person name="Klute M.J."/>
            <person name="Kuo A."/>
            <person name="Lefebvre S.C."/>
            <person name="Maumus F."/>
            <person name="Mayer C."/>
            <person name="Miller J."/>
            <person name="Monier A."/>
            <person name="Salamov A."/>
            <person name="Young J."/>
            <person name="Aguilar M."/>
            <person name="Claverie J.M."/>
            <person name="Frickenhaus S."/>
            <person name="Gonzalez K."/>
            <person name="Herman E.K."/>
            <person name="Lin Y.C."/>
            <person name="Napier J."/>
            <person name="Ogata H."/>
            <person name="Sarno A.F."/>
            <person name="Shmutz J."/>
            <person name="Schroeder D."/>
            <person name="de Vargas C."/>
            <person name="Verret F."/>
            <person name="von Dassow P."/>
            <person name="Valentin K."/>
            <person name="Van de Peer Y."/>
            <person name="Wheeler G."/>
            <person name="Dacks J.B."/>
            <person name="Delwiche C.F."/>
            <person name="Dyhrman S.T."/>
            <person name="Glockner G."/>
            <person name="John U."/>
            <person name="Richards T."/>
            <person name="Worden A.Z."/>
            <person name="Zhang X."/>
            <person name="Grigoriev I.V."/>
            <person name="Allen A.E."/>
            <person name="Bidle K."/>
            <person name="Borodovsky M."/>
            <person name="Bowler C."/>
            <person name="Brownlee C."/>
            <person name="Cock J.M."/>
            <person name="Elias M."/>
            <person name="Gladyshev V.N."/>
            <person name="Groth M."/>
            <person name="Guda C."/>
            <person name="Hadaegh A."/>
            <person name="Iglesias-Rodriguez M.D."/>
            <person name="Jenkins J."/>
            <person name="Jones B.M."/>
            <person name="Lawson T."/>
            <person name="Leese F."/>
            <person name="Lindquist E."/>
            <person name="Lobanov A."/>
            <person name="Lomsadze A."/>
            <person name="Malik S.B."/>
            <person name="Marsh M.E."/>
            <person name="Mackinder L."/>
            <person name="Mock T."/>
            <person name="Mueller-Roeber B."/>
            <person name="Pagarete A."/>
            <person name="Parker M."/>
            <person name="Probert I."/>
            <person name="Quesneville H."/>
            <person name="Raines C."/>
            <person name="Rensing S.A."/>
            <person name="Riano-Pachon D.M."/>
            <person name="Richier S."/>
            <person name="Rokitta S."/>
            <person name="Shiraiwa Y."/>
            <person name="Soanes D.M."/>
            <person name="van der Giezen M."/>
            <person name="Wahlund T.M."/>
            <person name="Williams B."/>
            <person name="Wilson W."/>
            <person name="Wolfe G."/>
            <person name="Wurch L.L."/>
        </authorList>
    </citation>
    <scope>NUCLEOTIDE SEQUENCE</scope>
</reference>
<accession>A0A0D3KTN9</accession>
<name>A0A0D3KTN9_EMIH1</name>
<reference evidence="2" key="2">
    <citation type="submission" date="2024-10" db="UniProtKB">
        <authorList>
            <consortium name="EnsemblProtists"/>
        </authorList>
    </citation>
    <scope>IDENTIFICATION</scope>
</reference>
<dbReference type="RefSeq" id="XP_005791553.1">
    <property type="nucleotide sequence ID" value="XM_005791496.1"/>
</dbReference>
<dbReference type="EnsemblProtists" id="EOD39124">
    <property type="protein sequence ID" value="EOD39124"/>
    <property type="gene ID" value="EMIHUDRAFT_122096"/>
</dbReference>